<evidence type="ECO:0000256" key="2">
    <source>
        <dbReference type="SAM" id="Phobius"/>
    </source>
</evidence>
<comment type="caution">
    <text evidence="3">The sequence shown here is derived from an EMBL/GenBank/DDBJ whole genome shotgun (WGS) entry which is preliminary data.</text>
</comment>
<protein>
    <submittedName>
        <fullName evidence="3">Uncharacterized protein</fullName>
    </submittedName>
</protein>
<evidence type="ECO:0000313" key="3">
    <source>
        <dbReference type="EMBL" id="MBO3084253.1"/>
    </source>
</evidence>
<keyword evidence="4" id="KW-1185">Reference proteome</keyword>
<gene>
    <name evidence="3" type="ORF">J4035_06340</name>
</gene>
<dbReference type="Proteomes" id="UP000678317">
    <property type="component" value="Unassembled WGS sequence"/>
</dbReference>
<proteinExistence type="predicted"/>
<dbReference type="EMBL" id="JAGFBM010000002">
    <property type="protein sequence ID" value="MBO3084253.1"/>
    <property type="molecule type" value="Genomic_DNA"/>
</dbReference>
<feature type="region of interest" description="Disordered" evidence="1">
    <location>
        <begin position="129"/>
        <end position="151"/>
    </location>
</feature>
<reference evidence="3 4" key="1">
    <citation type="submission" date="2021-03" db="EMBL/GenBank/DDBJ databases">
        <title>novel species in genus Cellulomonas.</title>
        <authorList>
            <person name="Zhang G."/>
        </authorList>
    </citation>
    <scope>NUCLEOTIDE SEQUENCE [LARGE SCALE GENOMIC DNA]</scope>
    <source>
        <strain evidence="4">zg-ZUI188</strain>
    </source>
</reference>
<organism evidence="3 4">
    <name type="scientific">Cellulomonas fengjieae</name>
    <dbReference type="NCBI Taxonomy" id="2819978"/>
    <lineage>
        <taxon>Bacteria</taxon>
        <taxon>Bacillati</taxon>
        <taxon>Actinomycetota</taxon>
        <taxon>Actinomycetes</taxon>
        <taxon>Micrococcales</taxon>
        <taxon>Cellulomonadaceae</taxon>
        <taxon>Cellulomonas</taxon>
    </lineage>
</organism>
<keyword evidence="2" id="KW-0472">Membrane</keyword>
<accession>A0ABS3SES4</accession>
<keyword evidence="2" id="KW-1133">Transmembrane helix</keyword>
<name>A0ABS3SES4_9CELL</name>
<evidence type="ECO:0000256" key="1">
    <source>
        <dbReference type="SAM" id="MobiDB-lite"/>
    </source>
</evidence>
<keyword evidence="2" id="KW-0812">Transmembrane</keyword>
<feature type="compositionally biased region" description="Basic and acidic residues" evidence="1">
    <location>
        <begin position="133"/>
        <end position="142"/>
    </location>
</feature>
<dbReference type="RefSeq" id="WP_208289100.1">
    <property type="nucleotide sequence ID" value="NZ_CP074404.1"/>
</dbReference>
<evidence type="ECO:0000313" key="4">
    <source>
        <dbReference type="Proteomes" id="UP000678317"/>
    </source>
</evidence>
<feature type="transmembrane region" description="Helical" evidence="2">
    <location>
        <begin position="26"/>
        <end position="44"/>
    </location>
</feature>
<sequence length="151" mass="16127">MDGRPVPNVPRLRQQAATAGYPWNRVAAAFVAVGAVLTVIVGLAHPHRMFADTNATLTGPAWRDGWFRDDAAWYLQIGTQGYDYVPGEQSSIAFFPVFPMAVRALGALATAGRPVGVAVLVGWSCDGSSARPPDLRGRRRADAAPGVARNR</sequence>